<dbReference type="EMBL" id="KZ819636">
    <property type="protein sequence ID" value="PWN90281.1"/>
    <property type="molecule type" value="Genomic_DNA"/>
</dbReference>
<dbReference type="InterPro" id="IPR031468">
    <property type="entry name" value="SMP_LBD"/>
</dbReference>
<evidence type="ECO:0000256" key="5">
    <source>
        <dbReference type="ARBA" id="ARBA00023055"/>
    </source>
</evidence>
<proteinExistence type="inferred from homology"/>
<dbReference type="PROSITE" id="PS51847">
    <property type="entry name" value="SMP"/>
    <property type="match status" value="1"/>
</dbReference>
<reference evidence="12 13" key="1">
    <citation type="journal article" date="2018" name="Mol. Biol. Evol.">
        <title>Broad Genomic Sampling Reveals a Smut Pathogenic Ancestry of the Fungal Clade Ustilaginomycotina.</title>
        <authorList>
            <person name="Kijpornyongpan T."/>
            <person name="Mondo S.J."/>
            <person name="Barry K."/>
            <person name="Sandor L."/>
            <person name="Lee J."/>
            <person name="Lipzen A."/>
            <person name="Pangilinan J."/>
            <person name="LaButti K."/>
            <person name="Hainaut M."/>
            <person name="Henrissat B."/>
            <person name="Grigoriev I.V."/>
            <person name="Spatafora J.W."/>
            <person name="Aime M.C."/>
        </authorList>
    </citation>
    <scope>NUCLEOTIDE SEQUENCE [LARGE SCALE GENOMIC DNA]</scope>
    <source>
        <strain evidence="12 13">MCA 4198</strain>
    </source>
</reference>
<dbReference type="GO" id="GO:0005789">
    <property type="term" value="C:endoplasmic reticulum membrane"/>
    <property type="evidence" value="ECO:0007669"/>
    <property type="project" value="UniProtKB-SubCell"/>
</dbReference>
<dbReference type="InterPro" id="IPR027532">
    <property type="entry name" value="Mdm12"/>
</dbReference>
<keyword evidence="8 9" id="KW-0472">Membrane</keyword>
<comment type="function">
    <text evidence="9">Component of the ERMES/MDM complex, which serves as a molecular tether to connect the endoplasmic reticulum (ER) and mitochondria. Components of this complex are involved in the control of mitochondrial shape and protein biogenesis, and function in nonvesicular lipid trafficking between the ER and mitochondria. MDM12 is required for the interaction of the ER-resident membrane protein MMM1 and the outer mitochondrial membrane-resident beta-barrel protein MDM10. The MDM12-MMM1 subcomplex functions in the major beta-barrel assembly pathway that is responsible for biogenesis of all mitochondrial outer membrane beta-barrel proteins, and acts in a late step after the SAM complex. The MDM10-MDM12-MMM1 subcomplex further acts in the TOM40-specific pathway after the action of the MDM12-MMM1 complex. Essential for establishing and maintaining the structure of mitochondria and maintenance of mtDNA nucleoids.</text>
</comment>
<evidence type="ECO:0000259" key="11">
    <source>
        <dbReference type="PROSITE" id="PS51847"/>
    </source>
</evidence>
<dbReference type="OrthoDB" id="3356905at2759"/>
<dbReference type="Proteomes" id="UP000245768">
    <property type="component" value="Unassembled WGS sequence"/>
</dbReference>
<keyword evidence="13" id="KW-1185">Reference proteome</keyword>
<comment type="subunit">
    <text evidence="9">Component of the ER-mitochondria encounter structure (ERMES) or MDM complex, composed of MMM1, MDM10, MDM12 and MDM34. A MMM1 homodimer associates with one molecule of MDM12 on each side in a pairwise head-to-tail manner, and the SMP-LTD domains of MMM1 and MDM12 generate a continuous hydrophobic tunnel for phospholipid trafficking.</text>
</comment>
<feature type="domain" description="SMP-LTD" evidence="11">
    <location>
        <begin position="1"/>
        <end position="531"/>
    </location>
</feature>
<keyword evidence="5" id="KW-0445">Lipid transport</keyword>
<evidence type="ECO:0000313" key="13">
    <source>
        <dbReference type="Proteomes" id="UP000245768"/>
    </source>
</evidence>
<evidence type="ECO:0000256" key="8">
    <source>
        <dbReference type="ARBA" id="ARBA00023136"/>
    </source>
</evidence>
<sequence>MSLDLSWSLLDQTLQEGLREKLNSVLANASRPDFLGPISLVSLNLGSEAPDVCIVDVGDVWDGFLSRDDEEEEGTEGTGSRDAGRGSPLDGAYQDGDSSGRRHPTARRKRRGRTGSDLQVQGREYGHGSHEKPNNQFERFAEKNLPFAIDQNPPFSSSRRAGPQNDRLRLQTFRQYSSSEAQLVDSGSQYSVPVSGAGARGLGNTVPPSIVTGSGWAPSPGAAGAGAPWNWSAGLHGHAVQRRSSSHYGYPNGGLGGAAGAMVGANNGSMTPSGYFPAWAGAAGPLPMPPRPNDWRRASTSIARGISPPLHDTPEDMHPQAQTGKAESTTLPSVQLHLSLAWSTQAIRLTISTSLLVNHPSPAFMSLPMTITLTSLILQAGALLAFEGEDTTGRGRKAHFCLTVEEDEEQDPQAGQTGDEDLLSATDNEELSSDEQQSQQRRRALLLKKRQQIFSSAPPSSSSSSSYMPYFRPPTPGEKILPHITLETSVGQADKHVLKNVAKVERFVVDLIRKAIGDELVFPNFYSVELPR</sequence>
<comment type="subcellular location">
    <subcellularLocation>
        <location evidence="1">Membrane</location>
    </subcellularLocation>
    <subcellularLocation>
        <location evidence="9">Mitochondrion outer membrane</location>
        <topology evidence="9">Peripheral membrane protein</topology>
        <orientation evidence="9">Cytoplasmic side</orientation>
    </subcellularLocation>
    <subcellularLocation>
        <location evidence="9">Endoplasmic reticulum membrane</location>
        <topology evidence="9">Peripheral membrane protein</topology>
        <orientation evidence="9">Cytoplasmic side</orientation>
    </subcellularLocation>
    <text evidence="9">The ERMES/MDM complex localizes to a few discrete foci (around 10 per single cell), that represent mitochondria-endoplasmic reticulum junctions. These foci are often found next to mtDNA nucleoids.</text>
</comment>
<evidence type="ECO:0000256" key="1">
    <source>
        <dbReference type="ARBA" id="ARBA00004370"/>
    </source>
</evidence>
<evidence type="ECO:0000256" key="9">
    <source>
        <dbReference type="HAMAP-Rule" id="MF_03104"/>
    </source>
</evidence>
<feature type="compositionally biased region" description="Basic residues" evidence="10">
    <location>
        <begin position="101"/>
        <end position="113"/>
    </location>
</feature>
<keyword evidence="7 9" id="KW-0496">Mitochondrion</keyword>
<evidence type="ECO:0000256" key="10">
    <source>
        <dbReference type="SAM" id="MobiDB-lite"/>
    </source>
</evidence>
<organism evidence="12 13">
    <name type="scientific">Acaromyces ingoldii</name>
    <dbReference type="NCBI Taxonomy" id="215250"/>
    <lineage>
        <taxon>Eukaryota</taxon>
        <taxon>Fungi</taxon>
        <taxon>Dikarya</taxon>
        <taxon>Basidiomycota</taxon>
        <taxon>Ustilaginomycotina</taxon>
        <taxon>Exobasidiomycetes</taxon>
        <taxon>Exobasidiales</taxon>
        <taxon>Cryptobasidiaceae</taxon>
        <taxon>Acaromyces</taxon>
    </lineage>
</organism>
<dbReference type="GO" id="GO:0015914">
    <property type="term" value="P:phospholipid transport"/>
    <property type="evidence" value="ECO:0007669"/>
    <property type="project" value="TreeGrafter"/>
</dbReference>
<feature type="compositionally biased region" description="Basic and acidic residues" evidence="10">
    <location>
        <begin position="124"/>
        <end position="133"/>
    </location>
</feature>
<name>A0A316YM56_9BASI</name>
<feature type="compositionally biased region" description="Polar residues" evidence="10">
    <location>
        <begin position="320"/>
        <end position="329"/>
    </location>
</feature>
<keyword evidence="4 9" id="KW-0256">Endoplasmic reticulum</keyword>
<evidence type="ECO:0000256" key="4">
    <source>
        <dbReference type="ARBA" id="ARBA00022824"/>
    </source>
</evidence>
<dbReference type="GO" id="GO:0032865">
    <property type="term" value="C:ERMES complex"/>
    <property type="evidence" value="ECO:0007669"/>
    <property type="project" value="UniProtKB-UniRule"/>
</dbReference>
<feature type="region of interest" description="Disordered" evidence="10">
    <location>
        <begin position="305"/>
        <end position="329"/>
    </location>
</feature>
<evidence type="ECO:0000256" key="3">
    <source>
        <dbReference type="ARBA" id="ARBA00022787"/>
    </source>
</evidence>
<dbReference type="PANTHER" id="PTHR28204">
    <property type="entry name" value="MITOCHONDRIAL DISTRIBUTION AND MORPHOLOGY PROTEIN 12"/>
    <property type="match status" value="1"/>
</dbReference>
<comment type="similarity">
    <text evidence="9">Belongs to the MDM12 family.</text>
</comment>
<keyword evidence="2" id="KW-0813">Transport</keyword>
<evidence type="ECO:0000256" key="7">
    <source>
        <dbReference type="ARBA" id="ARBA00023128"/>
    </source>
</evidence>
<keyword evidence="3 9" id="KW-1000">Mitochondrion outer membrane</keyword>
<protein>
    <recommendedName>
        <fullName evidence="9">Mitochondrial distribution and morphology protein 12</fullName>
    </recommendedName>
    <alternativeName>
        <fullName evidence="9">Mitochondrial inheritance component MDM12</fullName>
    </alternativeName>
</protein>
<dbReference type="GO" id="GO:0008289">
    <property type="term" value="F:lipid binding"/>
    <property type="evidence" value="ECO:0007669"/>
    <property type="project" value="UniProtKB-KW"/>
</dbReference>
<keyword evidence="6" id="KW-0446">Lipid-binding</keyword>
<gene>
    <name evidence="9" type="primary">MDM12</name>
    <name evidence="12" type="ORF">FA10DRAFT_266777</name>
</gene>
<feature type="region of interest" description="Disordered" evidence="10">
    <location>
        <begin position="67"/>
        <end position="134"/>
    </location>
</feature>
<dbReference type="GO" id="GO:1990456">
    <property type="term" value="P:mitochondrion-endoplasmic reticulum membrane tethering"/>
    <property type="evidence" value="ECO:0007669"/>
    <property type="project" value="TreeGrafter"/>
</dbReference>
<dbReference type="HAMAP" id="MF_03104">
    <property type="entry name" value="Mdm12"/>
    <property type="match status" value="1"/>
</dbReference>
<dbReference type="AlphaFoldDB" id="A0A316YM56"/>
<evidence type="ECO:0000313" key="12">
    <source>
        <dbReference type="EMBL" id="PWN90281.1"/>
    </source>
</evidence>
<dbReference type="GO" id="GO:0045040">
    <property type="term" value="P:protein insertion into mitochondrial outer membrane"/>
    <property type="evidence" value="ECO:0007669"/>
    <property type="project" value="UniProtKB-UniRule"/>
</dbReference>
<dbReference type="STRING" id="215250.A0A316YM56"/>
<evidence type="ECO:0000256" key="6">
    <source>
        <dbReference type="ARBA" id="ARBA00023121"/>
    </source>
</evidence>
<evidence type="ECO:0000256" key="2">
    <source>
        <dbReference type="ARBA" id="ARBA00022448"/>
    </source>
</evidence>
<dbReference type="InParanoid" id="A0A316YM56"/>
<accession>A0A316YM56</accession>
<dbReference type="PANTHER" id="PTHR28204:SF1">
    <property type="entry name" value="MITOCHONDRIAL DISTRIBUTION AND MORPHOLOGY PROTEIN 12"/>
    <property type="match status" value="1"/>
</dbReference>